<dbReference type="InterPro" id="IPR018323">
    <property type="entry name" value="OM_lipoprot_carrier_LolA_Pbac"/>
</dbReference>
<evidence type="ECO:0000256" key="10">
    <source>
        <dbReference type="HAMAP-Rule" id="MF_00240"/>
    </source>
</evidence>
<evidence type="ECO:0000256" key="4">
    <source>
        <dbReference type="ARBA" id="ARBA00014035"/>
    </source>
</evidence>
<comment type="subcellular location">
    <subcellularLocation>
        <location evidence="1 10">Periplasm</location>
    </subcellularLocation>
</comment>
<dbReference type="RefSeq" id="WP_145771189.1">
    <property type="nucleotide sequence ID" value="NZ_LR778301.1"/>
</dbReference>
<evidence type="ECO:0000256" key="8">
    <source>
        <dbReference type="ARBA" id="ARBA00022927"/>
    </source>
</evidence>
<dbReference type="Pfam" id="PF03548">
    <property type="entry name" value="LolA"/>
    <property type="match status" value="1"/>
</dbReference>
<dbReference type="EMBL" id="LR778301">
    <property type="protein sequence ID" value="CAB1369823.1"/>
    <property type="molecule type" value="Genomic_DNA"/>
</dbReference>
<feature type="chain" id="PRO_5031680682" description="Outer-membrane lipoprotein carrier protein" evidence="10">
    <location>
        <begin position="22"/>
        <end position="204"/>
    </location>
</feature>
<dbReference type="OrthoDB" id="9787361at2"/>
<evidence type="ECO:0000256" key="9">
    <source>
        <dbReference type="ARBA" id="ARBA00023186"/>
    </source>
</evidence>
<keyword evidence="7 10" id="KW-0574">Periplasm</keyword>
<dbReference type="InterPro" id="IPR004564">
    <property type="entry name" value="OM_lipoprot_carrier_LolA-like"/>
</dbReference>
<keyword evidence="9 10" id="KW-0143">Chaperone</keyword>
<dbReference type="GO" id="GO:0042597">
    <property type="term" value="C:periplasmic space"/>
    <property type="evidence" value="ECO:0007669"/>
    <property type="project" value="UniProtKB-SubCell"/>
</dbReference>
<dbReference type="Proteomes" id="UP000515733">
    <property type="component" value="Chromosome"/>
</dbReference>
<sequence precursor="true">MRIHHFKLLATLWGLPLLAGASGLDQLHAFLGETRAAKGSFSQTVVGKSGRKARQSSGSFLMQRPGKFRWSYDKPYVQLLVSDGERLWSFDPDLNQVVVKKVGQALGSSPAALLAGETLERNFDLKEGGTAGGLEFVEATPRAQDASFQKVRIGLRDKLPMTMEIQDNFGQTTTLHFSRFEPNPSFSSGLFRFTPPKGADVVGE</sequence>
<evidence type="ECO:0000256" key="2">
    <source>
        <dbReference type="ARBA" id="ARBA00007615"/>
    </source>
</evidence>
<evidence type="ECO:0000256" key="3">
    <source>
        <dbReference type="ARBA" id="ARBA00011245"/>
    </source>
</evidence>
<dbReference type="InterPro" id="IPR029046">
    <property type="entry name" value="LolA/LolB/LppX"/>
</dbReference>
<dbReference type="CDD" id="cd16325">
    <property type="entry name" value="LolA"/>
    <property type="match status" value="1"/>
</dbReference>
<name>A0A6S6Y032_9PROT</name>
<dbReference type="GO" id="GO:0042953">
    <property type="term" value="P:lipoprotein transport"/>
    <property type="evidence" value="ECO:0007669"/>
    <property type="project" value="InterPro"/>
</dbReference>
<dbReference type="HAMAP" id="MF_00240">
    <property type="entry name" value="LolA"/>
    <property type="match status" value="1"/>
</dbReference>
<proteinExistence type="inferred from homology"/>
<gene>
    <name evidence="10 11" type="primary">lolA</name>
    <name evidence="11" type="ORF">DENOEST_2658</name>
</gene>
<dbReference type="PANTHER" id="PTHR35869">
    <property type="entry name" value="OUTER-MEMBRANE LIPOPROTEIN CARRIER PROTEIN"/>
    <property type="match status" value="1"/>
</dbReference>
<keyword evidence="8 10" id="KW-0653">Protein transport</keyword>
<accession>A0A6S6Y032</accession>
<dbReference type="SUPFAM" id="SSF89392">
    <property type="entry name" value="Prokaryotic lipoproteins and lipoprotein localization factors"/>
    <property type="match status" value="1"/>
</dbReference>
<evidence type="ECO:0000256" key="6">
    <source>
        <dbReference type="ARBA" id="ARBA00022729"/>
    </source>
</evidence>
<keyword evidence="12" id="KW-1185">Reference proteome</keyword>
<keyword evidence="5 10" id="KW-0813">Transport</keyword>
<evidence type="ECO:0000313" key="11">
    <source>
        <dbReference type="EMBL" id="CAB1369823.1"/>
    </source>
</evidence>
<dbReference type="Gene3D" id="2.50.20.10">
    <property type="entry name" value="Lipoprotein localisation LolA/LolB/LppX"/>
    <property type="match status" value="1"/>
</dbReference>
<dbReference type="PANTHER" id="PTHR35869:SF1">
    <property type="entry name" value="OUTER-MEMBRANE LIPOPROTEIN CARRIER PROTEIN"/>
    <property type="match status" value="1"/>
</dbReference>
<evidence type="ECO:0000256" key="1">
    <source>
        <dbReference type="ARBA" id="ARBA00004418"/>
    </source>
</evidence>
<dbReference type="NCBIfam" id="TIGR00547">
    <property type="entry name" value="lolA"/>
    <property type="match status" value="1"/>
</dbReference>
<reference evidence="11 12" key="1">
    <citation type="submission" date="2020-03" db="EMBL/GenBank/DDBJ databases">
        <authorList>
            <consortium name="Genoscope - CEA"/>
            <person name="William W."/>
        </authorList>
    </citation>
    <scope>NUCLEOTIDE SEQUENCE [LARGE SCALE GENOMIC DNA]</scope>
    <source>
        <strain evidence="12">DSM 16959</strain>
    </source>
</reference>
<dbReference type="AlphaFoldDB" id="A0A6S6Y032"/>
<dbReference type="GO" id="GO:0044874">
    <property type="term" value="P:lipoprotein localization to outer membrane"/>
    <property type="evidence" value="ECO:0007669"/>
    <property type="project" value="UniProtKB-UniRule"/>
</dbReference>
<feature type="signal peptide" evidence="10">
    <location>
        <begin position="1"/>
        <end position="21"/>
    </location>
</feature>
<comment type="subunit">
    <text evidence="3 10">Monomer.</text>
</comment>
<evidence type="ECO:0000313" key="12">
    <source>
        <dbReference type="Proteomes" id="UP000515733"/>
    </source>
</evidence>
<protein>
    <recommendedName>
        <fullName evidence="4 10">Outer-membrane lipoprotein carrier protein</fullName>
    </recommendedName>
</protein>
<comment type="similarity">
    <text evidence="2 10">Belongs to the LolA family.</text>
</comment>
<comment type="function">
    <text evidence="10">Participates in the translocation of lipoproteins from the inner membrane to the outer membrane. Only forms a complex with a lipoprotein if the residue after the N-terminal Cys is not an aspartate (The Asp acts as a targeting signal to indicate that the lipoprotein should stay in the inner membrane).</text>
</comment>
<keyword evidence="11" id="KW-0449">Lipoprotein</keyword>
<organism evidence="11 12">
    <name type="scientific">Denitratisoma oestradiolicum</name>
    <dbReference type="NCBI Taxonomy" id="311182"/>
    <lineage>
        <taxon>Bacteria</taxon>
        <taxon>Pseudomonadati</taxon>
        <taxon>Pseudomonadota</taxon>
        <taxon>Betaproteobacteria</taxon>
        <taxon>Nitrosomonadales</taxon>
        <taxon>Sterolibacteriaceae</taxon>
        <taxon>Denitratisoma</taxon>
    </lineage>
</organism>
<keyword evidence="6 10" id="KW-0732">Signal</keyword>
<dbReference type="KEGG" id="doe:DENOEST_2658"/>
<evidence type="ECO:0000256" key="7">
    <source>
        <dbReference type="ARBA" id="ARBA00022764"/>
    </source>
</evidence>
<evidence type="ECO:0000256" key="5">
    <source>
        <dbReference type="ARBA" id="ARBA00022448"/>
    </source>
</evidence>